<evidence type="ECO:0000313" key="2">
    <source>
        <dbReference type="Proteomes" id="UP000215256"/>
    </source>
</evidence>
<accession>A0A248UFD9</accession>
<proteinExistence type="predicted"/>
<evidence type="ECO:0000313" key="1">
    <source>
        <dbReference type="EMBL" id="ASV85398.1"/>
    </source>
</evidence>
<sequence>MSNMSRMESSATSDQCRKVAETLCRNYKKKGEKWYQWCLREQYANCMHQNPPK</sequence>
<gene>
    <name evidence="1" type="ORF">CES85_0177</name>
</gene>
<dbReference type="EMBL" id="CP022604">
    <property type="protein sequence ID" value="ASV85398.1"/>
    <property type="molecule type" value="Genomic_DNA"/>
</dbReference>
<dbReference type="AlphaFoldDB" id="A0A248UFD9"/>
<protein>
    <submittedName>
        <fullName evidence="1">Uncharacterized protein</fullName>
    </submittedName>
</protein>
<dbReference type="KEGG" id="och:CES85_0177"/>
<name>A0A248UFD9_9HYPH</name>
<organism evidence="1 2">
    <name type="scientific">Ochrobactrum quorumnocens</name>
    <dbReference type="NCBI Taxonomy" id="271865"/>
    <lineage>
        <taxon>Bacteria</taxon>
        <taxon>Pseudomonadati</taxon>
        <taxon>Pseudomonadota</taxon>
        <taxon>Alphaproteobacteria</taxon>
        <taxon>Hyphomicrobiales</taxon>
        <taxon>Brucellaceae</taxon>
        <taxon>Brucella/Ochrobactrum group</taxon>
        <taxon>Ochrobactrum</taxon>
    </lineage>
</organism>
<dbReference type="Proteomes" id="UP000215256">
    <property type="component" value="Chromosome 1"/>
</dbReference>
<reference evidence="1 2" key="1">
    <citation type="submission" date="2017-07" db="EMBL/GenBank/DDBJ databases">
        <title>Phylogenetic study on the rhizospheric bacterium Ochrobactrum sp. A44.</title>
        <authorList>
            <person name="Krzyzanowska D.M."/>
            <person name="Ossowicki A."/>
            <person name="Rajewska M."/>
            <person name="Maciag T."/>
            <person name="Kaczynski Z."/>
            <person name="Czerwicka M."/>
            <person name="Jafra S."/>
        </authorList>
    </citation>
    <scope>NUCLEOTIDE SEQUENCE [LARGE SCALE GENOMIC DNA]</scope>
    <source>
        <strain evidence="1 2">A44</strain>
    </source>
</reference>